<dbReference type="EMBL" id="LAZR01000403">
    <property type="protein sequence ID" value="KKN70441.1"/>
    <property type="molecule type" value="Genomic_DNA"/>
</dbReference>
<proteinExistence type="predicted"/>
<gene>
    <name evidence="1" type="ORF">LCGC14_0431360</name>
</gene>
<organism evidence="1">
    <name type="scientific">marine sediment metagenome</name>
    <dbReference type="NCBI Taxonomy" id="412755"/>
    <lineage>
        <taxon>unclassified sequences</taxon>
        <taxon>metagenomes</taxon>
        <taxon>ecological metagenomes</taxon>
    </lineage>
</organism>
<comment type="caution">
    <text evidence="1">The sequence shown here is derived from an EMBL/GenBank/DDBJ whole genome shotgun (WGS) entry which is preliminary data.</text>
</comment>
<reference evidence="1" key="1">
    <citation type="journal article" date="2015" name="Nature">
        <title>Complex archaea that bridge the gap between prokaryotes and eukaryotes.</title>
        <authorList>
            <person name="Spang A."/>
            <person name="Saw J.H."/>
            <person name="Jorgensen S.L."/>
            <person name="Zaremba-Niedzwiedzka K."/>
            <person name="Martijn J."/>
            <person name="Lind A.E."/>
            <person name="van Eijk R."/>
            <person name="Schleper C."/>
            <person name="Guy L."/>
            <person name="Ettema T.J."/>
        </authorList>
    </citation>
    <scope>NUCLEOTIDE SEQUENCE</scope>
</reference>
<name>A0A0F9VA71_9ZZZZ</name>
<protein>
    <submittedName>
        <fullName evidence="1">Uncharacterized protein</fullName>
    </submittedName>
</protein>
<accession>A0A0F9VA71</accession>
<dbReference type="AlphaFoldDB" id="A0A0F9VA71"/>
<sequence>MNLIKNIVNQLEEFHGNYDDMDAEKVAEIIIDLVKPPLPAPPPFPENHKGQWCYIQLKFCQEGICSDCQIYLDWINGVLYNDIVISSDIKTQADVEKKATEILNRYNLKCRSCGATSDVHFHNVYIGGQGDVRFPYCDDMVACSGRWNIQHGLPRDFSLEKK</sequence>
<evidence type="ECO:0000313" key="1">
    <source>
        <dbReference type="EMBL" id="KKN70441.1"/>
    </source>
</evidence>